<sequence length="265" mass="27985">MFCACARFRPRAHREFMLYGAARGLRRPPGAWRSPIDGDSVYSLVSDSGEDHGDTSLLEAESGMREARASQSYWGSAPFSDAADISSAYVAQTPDLISMHHDAIWLPTPPSSLSIPALLNADGARPADPRTLSPQPATPRSSLLNPPLAPSSSTVALPAPPTPQPEWPGLRSSIAQSHSLGAEPLASAADHEPTTPTVDPLPSPEEPSAAPGLLRPSLTVLQHSSRTLDDHVDYSRLIGAQRAGTGDTFDTASSRVDSVAGEEVQ</sequence>
<feature type="region of interest" description="Disordered" evidence="1">
    <location>
        <begin position="121"/>
        <end position="171"/>
    </location>
</feature>
<feature type="region of interest" description="Disordered" evidence="1">
    <location>
        <begin position="183"/>
        <end position="218"/>
    </location>
</feature>
<dbReference type="Proteomes" id="UP001218188">
    <property type="component" value="Unassembled WGS sequence"/>
</dbReference>
<evidence type="ECO:0000313" key="2">
    <source>
        <dbReference type="EMBL" id="KAJ7030478.1"/>
    </source>
</evidence>
<dbReference type="AlphaFoldDB" id="A0AAD6SMI9"/>
<proteinExistence type="predicted"/>
<protein>
    <submittedName>
        <fullName evidence="2">Uncharacterized protein</fullName>
    </submittedName>
</protein>
<accession>A0AAD6SMI9</accession>
<dbReference type="EMBL" id="JARJCM010000090">
    <property type="protein sequence ID" value="KAJ7030478.1"/>
    <property type="molecule type" value="Genomic_DNA"/>
</dbReference>
<reference evidence="2" key="1">
    <citation type="submission" date="2023-03" db="EMBL/GenBank/DDBJ databases">
        <title>Massive genome expansion in bonnet fungi (Mycena s.s.) driven by repeated elements and novel gene families across ecological guilds.</title>
        <authorList>
            <consortium name="Lawrence Berkeley National Laboratory"/>
            <person name="Harder C.B."/>
            <person name="Miyauchi S."/>
            <person name="Viragh M."/>
            <person name="Kuo A."/>
            <person name="Thoen E."/>
            <person name="Andreopoulos B."/>
            <person name="Lu D."/>
            <person name="Skrede I."/>
            <person name="Drula E."/>
            <person name="Henrissat B."/>
            <person name="Morin E."/>
            <person name="Kohler A."/>
            <person name="Barry K."/>
            <person name="LaButti K."/>
            <person name="Morin E."/>
            <person name="Salamov A."/>
            <person name="Lipzen A."/>
            <person name="Mereny Z."/>
            <person name="Hegedus B."/>
            <person name="Baldrian P."/>
            <person name="Stursova M."/>
            <person name="Weitz H."/>
            <person name="Taylor A."/>
            <person name="Grigoriev I.V."/>
            <person name="Nagy L.G."/>
            <person name="Martin F."/>
            <person name="Kauserud H."/>
        </authorList>
    </citation>
    <scope>NUCLEOTIDE SEQUENCE</scope>
    <source>
        <strain evidence="2">CBHHK200</strain>
    </source>
</reference>
<gene>
    <name evidence="2" type="ORF">C8F04DRAFT_1397773</name>
</gene>
<comment type="caution">
    <text evidence="2">The sequence shown here is derived from an EMBL/GenBank/DDBJ whole genome shotgun (WGS) entry which is preliminary data.</text>
</comment>
<name>A0AAD6SMI9_9AGAR</name>
<evidence type="ECO:0000256" key="1">
    <source>
        <dbReference type="SAM" id="MobiDB-lite"/>
    </source>
</evidence>
<feature type="compositionally biased region" description="Low complexity" evidence="1">
    <location>
        <begin position="141"/>
        <end position="153"/>
    </location>
</feature>
<keyword evidence="3" id="KW-1185">Reference proteome</keyword>
<evidence type="ECO:0000313" key="3">
    <source>
        <dbReference type="Proteomes" id="UP001218188"/>
    </source>
</evidence>
<organism evidence="2 3">
    <name type="scientific">Mycena alexandri</name>
    <dbReference type="NCBI Taxonomy" id="1745969"/>
    <lineage>
        <taxon>Eukaryota</taxon>
        <taxon>Fungi</taxon>
        <taxon>Dikarya</taxon>
        <taxon>Basidiomycota</taxon>
        <taxon>Agaricomycotina</taxon>
        <taxon>Agaricomycetes</taxon>
        <taxon>Agaricomycetidae</taxon>
        <taxon>Agaricales</taxon>
        <taxon>Marasmiineae</taxon>
        <taxon>Mycenaceae</taxon>
        <taxon>Mycena</taxon>
    </lineage>
</organism>
<feature type="region of interest" description="Disordered" evidence="1">
    <location>
        <begin position="240"/>
        <end position="265"/>
    </location>
</feature>